<organism evidence="2">
    <name type="scientific">marine sediment metagenome</name>
    <dbReference type="NCBI Taxonomy" id="412755"/>
    <lineage>
        <taxon>unclassified sequences</taxon>
        <taxon>metagenomes</taxon>
        <taxon>ecological metagenomes</taxon>
    </lineage>
</organism>
<gene>
    <name evidence="2" type="ORF">S01H1_01098</name>
</gene>
<feature type="domain" description="Histidine kinase/HSP90-like ATPase" evidence="1">
    <location>
        <begin position="49"/>
        <end position="141"/>
    </location>
</feature>
<dbReference type="Gene3D" id="3.30.565.10">
    <property type="entry name" value="Histidine kinase-like ATPase, C-terminal domain"/>
    <property type="match status" value="1"/>
</dbReference>
<accession>X0S8Y9</accession>
<comment type="caution">
    <text evidence="2">The sequence shown here is derived from an EMBL/GenBank/DDBJ whole genome shotgun (WGS) entry which is preliminary data.</text>
</comment>
<dbReference type="Pfam" id="PF02518">
    <property type="entry name" value="HATPase_c"/>
    <property type="match status" value="1"/>
</dbReference>
<dbReference type="SUPFAM" id="SSF55874">
    <property type="entry name" value="ATPase domain of HSP90 chaperone/DNA topoisomerase II/histidine kinase"/>
    <property type="match status" value="1"/>
</dbReference>
<dbReference type="AlphaFoldDB" id="X0S8Y9"/>
<reference evidence="2" key="1">
    <citation type="journal article" date="2014" name="Front. Microbiol.">
        <title>High frequency of phylogenetically diverse reductive dehalogenase-homologous genes in deep subseafloor sedimentary metagenomes.</title>
        <authorList>
            <person name="Kawai M."/>
            <person name="Futagami T."/>
            <person name="Toyoda A."/>
            <person name="Takaki Y."/>
            <person name="Nishi S."/>
            <person name="Hori S."/>
            <person name="Arai W."/>
            <person name="Tsubouchi T."/>
            <person name="Morono Y."/>
            <person name="Uchiyama I."/>
            <person name="Ito T."/>
            <person name="Fujiyama A."/>
            <person name="Inagaki F."/>
            <person name="Takami H."/>
        </authorList>
    </citation>
    <scope>NUCLEOTIDE SEQUENCE</scope>
    <source>
        <strain evidence="2">Expedition CK06-06</strain>
    </source>
</reference>
<evidence type="ECO:0000259" key="1">
    <source>
        <dbReference type="Pfam" id="PF02518"/>
    </source>
</evidence>
<evidence type="ECO:0000313" key="2">
    <source>
        <dbReference type="EMBL" id="GAF77488.1"/>
    </source>
</evidence>
<sequence length="145" mass="15916">MAEELLRKTYEIRGGDFDKAGETAAEIKRILKELGIDSNLIHRAVVIAFEAEMNVVMYASAGTITFVLTVEEIRLEIADKGPGIEDIEMALTEGFSTATDQMREMGFGFGMGLPNIRKNSDDFNIESEVGTGTRVFAMVRLDSSA</sequence>
<protein>
    <recommendedName>
        <fullName evidence="1">Histidine kinase/HSP90-like ATPase domain-containing protein</fullName>
    </recommendedName>
</protein>
<dbReference type="InterPro" id="IPR036890">
    <property type="entry name" value="HATPase_C_sf"/>
</dbReference>
<dbReference type="EMBL" id="BARS01000448">
    <property type="protein sequence ID" value="GAF77488.1"/>
    <property type="molecule type" value="Genomic_DNA"/>
</dbReference>
<name>X0S8Y9_9ZZZZ</name>
<proteinExistence type="predicted"/>
<dbReference type="InterPro" id="IPR003594">
    <property type="entry name" value="HATPase_dom"/>
</dbReference>